<evidence type="ECO:0008006" key="3">
    <source>
        <dbReference type="Google" id="ProtNLM"/>
    </source>
</evidence>
<proteinExistence type="predicted"/>
<organism evidence="1 2">
    <name type="scientific">Aminobacter aminovorans</name>
    <name type="common">Chelatobacter heintzii</name>
    <dbReference type="NCBI Taxonomy" id="83263"/>
    <lineage>
        <taxon>Bacteria</taxon>
        <taxon>Pseudomonadati</taxon>
        <taxon>Pseudomonadota</taxon>
        <taxon>Alphaproteobacteria</taxon>
        <taxon>Hyphomicrobiales</taxon>
        <taxon>Phyllobacteriaceae</taxon>
        <taxon>Aminobacter</taxon>
    </lineage>
</organism>
<dbReference type="Proteomes" id="UP000254701">
    <property type="component" value="Unassembled WGS sequence"/>
</dbReference>
<dbReference type="AlphaFoldDB" id="A0A380WQY2"/>
<name>A0A380WQY2_AMIAI</name>
<dbReference type="PROSITE" id="PS51257">
    <property type="entry name" value="PROKAR_LIPOPROTEIN"/>
    <property type="match status" value="1"/>
</dbReference>
<evidence type="ECO:0000313" key="1">
    <source>
        <dbReference type="EMBL" id="SUU90752.1"/>
    </source>
</evidence>
<protein>
    <recommendedName>
        <fullName evidence="3">Lipoprotein</fullName>
    </recommendedName>
</protein>
<sequence>MKKLLLVALATFAGCATPPSNIKAGPSDGKQCTQADKDRLADITSRQQRVANQDALGVFMIGVPLGGSETHEPEIARLKGRCGAK</sequence>
<gene>
    <name evidence="1" type="ORF">NCTC10684_04010</name>
</gene>
<evidence type="ECO:0000313" key="2">
    <source>
        <dbReference type="Proteomes" id="UP000254701"/>
    </source>
</evidence>
<dbReference type="EMBL" id="UFSM01000001">
    <property type="protein sequence ID" value="SUU90752.1"/>
    <property type="molecule type" value="Genomic_DNA"/>
</dbReference>
<accession>A0A380WQY2</accession>
<dbReference type="OrthoDB" id="7916154at2"/>
<reference evidence="1 2" key="1">
    <citation type="submission" date="2018-06" db="EMBL/GenBank/DDBJ databases">
        <authorList>
            <consortium name="Pathogen Informatics"/>
            <person name="Doyle S."/>
        </authorList>
    </citation>
    <scope>NUCLEOTIDE SEQUENCE [LARGE SCALE GENOMIC DNA]</scope>
    <source>
        <strain evidence="1 2">NCTC10684</strain>
    </source>
</reference>
<dbReference type="RefSeq" id="WP_115732709.1">
    <property type="nucleotide sequence ID" value="NZ_BAAAVY010000037.1"/>
</dbReference>